<dbReference type="AlphaFoldDB" id="A0A4Y7T1E3"/>
<feature type="domain" description="Protein kinase" evidence="1">
    <location>
        <begin position="253"/>
        <end position="446"/>
    </location>
</feature>
<dbReference type="InterPro" id="IPR000719">
    <property type="entry name" value="Prot_kinase_dom"/>
</dbReference>
<dbReference type="InterPro" id="IPR011009">
    <property type="entry name" value="Kinase-like_dom_sf"/>
</dbReference>
<dbReference type="EMBL" id="QPFP01000036">
    <property type="protein sequence ID" value="TEB27973.1"/>
    <property type="molecule type" value="Genomic_DNA"/>
</dbReference>
<evidence type="ECO:0000313" key="3">
    <source>
        <dbReference type="Proteomes" id="UP000298030"/>
    </source>
</evidence>
<dbReference type="OrthoDB" id="3261131at2759"/>
<dbReference type="GO" id="GO:0005524">
    <property type="term" value="F:ATP binding"/>
    <property type="evidence" value="ECO:0007669"/>
    <property type="project" value="InterPro"/>
</dbReference>
<accession>A0A4Y7T1E3</accession>
<dbReference type="SUPFAM" id="SSF56112">
    <property type="entry name" value="Protein kinase-like (PK-like)"/>
    <property type="match status" value="1"/>
</dbReference>
<dbReference type="PROSITE" id="PS50011">
    <property type="entry name" value="PROTEIN_KINASE_DOM"/>
    <property type="match status" value="1"/>
</dbReference>
<gene>
    <name evidence="2" type="ORF">FA13DRAFT_1736172</name>
</gene>
<evidence type="ECO:0000259" key="1">
    <source>
        <dbReference type="PROSITE" id="PS50011"/>
    </source>
</evidence>
<organism evidence="2 3">
    <name type="scientific">Coprinellus micaceus</name>
    <name type="common">Glistening ink-cap mushroom</name>
    <name type="synonym">Coprinus micaceus</name>
    <dbReference type="NCBI Taxonomy" id="71717"/>
    <lineage>
        <taxon>Eukaryota</taxon>
        <taxon>Fungi</taxon>
        <taxon>Dikarya</taxon>
        <taxon>Basidiomycota</taxon>
        <taxon>Agaricomycotina</taxon>
        <taxon>Agaricomycetes</taxon>
        <taxon>Agaricomycetidae</taxon>
        <taxon>Agaricales</taxon>
        <taxon>Agaricineae</taxon>
        <taxon>Psathyrellaceae</taxon>
        <taxon>Coprinellus</taxon>
    </lineage>
</organism>
<dbReference type="GO" id="GO:0004672">
    <property type="term" value="F:protein kinase activity"/>
    <property type="evidence" value="ECO:0007669"/>
    <property type="project" value="InterPro"/>
</dbReference>
<dbReference type="Proteomes" id="UP000298030">
    <property type="component" value="Unassembled WGS sequence"/>
</dbReference>
<dbReference type="Gene3D" id="1.10.510.10">
    <property type="entry name" value="Transferase(Phosphotransferase) domain 1"/>
    <property type="match status" value="1"/>
</dbReference>
<comment type="caution">
    <text evidence="2">The sequence shown here is derived from an EMBL/GenBank/DDBJ whole genome shotgun (WGS) entry which is preliminary data.</text>
</comment>
<keyword evidence="3" id="KW-1185">Reference proteome</keyword>
<name>A0A4Y7T1E3_COPMI</name>
<evidence type="ECO:0000313" key="2">
    <source>
        <dbReference type="EMBL" id="TEB27973.1"/>
    </source>
</evidence>
<sequence length="446" mass="49570">MARASHYKILQADPFQKILDDRPSPDADIAPLGLLYHGFGRFEDVIACPKATLVEQFTPAVDKFADAMSSFYPSEDGRRTAGLPLLNAIFAIRAEKTIPLLFAAAIRSGRLDGHSVDRHGMVNTVVEFKNELAEISSIPHVEAVAYVAHAHTRVDGAKHLFEGWRVPCLGITIVGFEVRFYAIIVLGLQYRVVSLTPALSCLQSASSGKEREALYSAFAAASELQACILADVELHLKTPLPPIPNGAHRLPAISRLLKRGPGPSAYVEFEIEDYYPSRQSYRQLYYARYRGGEDVETLILVKFSRTYCIELHEYCFQQGHAPRILGFERLPGGWYGIATEYLPEASPIKSAQLGPQLRELVAGFHERGLVHGDLRDANILSDGGERFWLIDFDWGGKEGEVEYPTSDLNPDLLAGRPGGDLKIRRADDIRILGNMLHKLRDSHVPH</sequence>
<proteinExistence type="predicted"/>
<protein>
    <recommendedName>
        <fullName evidence="1">Protein kinase domain-containing protein</fullName>
    </recommendedName>
</protein>
<reference evidence="2 3" key="1">
    <citation type="journal article" date="2019" name="Nat. Ecol. Evol.">
        <title>Megaphylogeny resolves global patterns of mushroom evolution.</title>
        <authorList>
            <person name="Varga T."/>
            <person name="Krizsan K."/>
            <person name="Foldi C."/>
            <person name="Dima B."/>
            <person name="Sanchez-Garcia M."/>
            <person name="Sanchez-Ramirez S."/>
            <person name="Szollosi G.J."/>
            <person name="Szarkandi J.G."/>
            <person name="Papp V."/>
            <person name="Albert L."/>
            <person name="Andreopoulos W."/>
            <person name="Angelini C."/>
            <person name="Antonin V."/>
            <person name="Barry K.W."/>
            <person name="Bougher N.L."/>
            <person name="Buchanan P."/>
            <person name="Buyck B."/>
            <person name="Bense V."/>
            <person name="Catcheside P."/>
            <person name="Chovatia M."/>
            <person name="Cooper J."/>
            <person name="Damon W."/>
            <person name="Desjardin D."/>
            <person name="Finy P."/>
            <person name="Geml J."/>
            <person name="Haridas S."/>
            <person name="Hughes K."/>
            <person name="Justo A."/>
            <person name="Karasinski D."/>
            <person name="Kautmanova I."/>
            <person name="Kiss B."/>
            <person name="Kocsube S."/>
            <person name="Kotiranta H."/>
            <person name="LaButti K.M."/>
            <person name="Lechner B.E."/>
            <person name="Liimatainen K."/>
            <person name="Lipzen A."/>
            <person name="Lukacs Z."/>
            <person name="Mihaltcheva S."/>
            <person name="Morgado L.N."/>
            <person name="Niskanen T."/>
            <person name="Noordeloos M.E."/>
            <person name="Ohm R.A."/>
            <person name="Ortiz-Santana B."/>
            <person name="Ovrebo C."/>
            <person name="Racz N."/>
            <person name="Riley R."/>
            <person name="Savchenko A."/>
            <person name="Shiryaev A."/>
            <person name="Soop K."/>
            <person name="Spirin V."/>
            <person name="Szebenyi C."/>
            <person name="Tomsovsky M."/>
            <person name="Tulloss R.E."/>
            <person name="Uehling J."/>
            <person name="Grigoriev I.V."/>
            <person name="Vagvolgyi C."/>
            <person name="Papp T."/>
            <person name="Martin F.M."/>
            <person name="Miettinen O."/>
            <person name="Hibbett D.S."/>
            <person name="Nagy L.G."/>
        </authorList>
    </citation>
    <scope>NUCLEOTIDE SEQUENCE [LARGE SCALE GENOMIC DNA]</scope>
    <source>
        <strain evidence="2 3">FP101781</strain>
    </source>
</reference>